<organism evidence="1 2">
    <name type="scientific">Aporhodopirellula aestuarii</name>
    <dbReference type="NCBI Taxonomy" id="2950107"/>
    <lineage>
        <taxon>Bacteria</taxon>
        <taxon>Pseudomonadati</taxon>
        <taxon>Planctomycetota</taxon>
        <taxon>Planctomycetia</taxon>
        <taxon>Pirellulales</taxon>
        <taxon>Pirellulaceae</taxon>
        <taxon>Aporhodopirellula</taxon>
    </lineage>
</organism>
<protein>
    <submittedName>
        <fullName evidence="1">Uncharacterized protein</fullName>
    </submittedName>
</protein>
<dbReference type="RefSeq" id="WP_250930024.1">
    <property type="nucleotide sequence ID" value="NZ_JAMQBK010000046.1"/>
</dbReference>
<dbReference type="Proteomes" id="UP001202961">
    <property type="component" value="Unassembled WGS sequence"/>
</dbReference>
<evidence type="ECO:0000313" key="1">
    <source>
        <dbReference type="EMBL" id="MCM2372390.1"/>
    </source>
</evidence>
<comment type="caution">
    <text evidence="1">The sequence shown here is derived from an EMBL/GenBank/DDBJ whole genome shotgun (WGS) entry which is preliminary data.</text>
</comment>
<evidence type="ECO:0000313" key="2">
    <source>
        <dbReference type="Proteomes" id="UP001202961"/>
    </source>
</evidence>
<accession>A0ABT0U680</accession>
<sequence>MCLVLYLASNGKLPAIDWDASAPSFYVTPNDPAASNAAAQFTKTNLAYVGSDNGCGCGFRAEHDYAIDDPEQLASKTDNQRRLHDYLVACLSEEGSVELFSCWSGDESLPREHERTVKISELLSEDFFFLERQLTIVTADSDFNPPTTDS</sequence>
<reference evidence="1 2" key="1">
    <citation type="journal article" date="2022" name="Syst. Appl. Microbiol.">
        <title>Rhodopirellula aestuarii sp. nov., a novel member of the genus Rhodopirellula isolated from brackish sediments collected in the Tagus River estuary, Portugal.</title>
        <authorList>
            <person name="Vitorino I.R."/>
            <person name="Klimek D."/>
            <person name="Calusinska M."/>
            <person name="Lobo-da-Cunha A."/>
            <person name="Vasconcelos V."/>
            <person name="Lage O.M."/>
        </authorList>
    </citation>
    <scope>NUCLEOTIDE SEQUENCE [LARGE SCALE GENOMIC DNA]</scope>
    <source>
        <strain evidence="1 2">ICT_H3.1</strain>
    </source>
</reference>
<dbReference type="EMBL" id="JAMQBK010000046">
    <property type="protein sequence ID" value="MCM2372390.1"/>
    <property type="molecule type" value="Genomic_DNA"/>
</dbReference>
<name>A0ABT0U680_9BACT</name>
<keyword evidence="2" id="KW-1185">Reference proteome</keyword>
<proteinExistence type="predicted"/>
<gene>
    <name evidence="1" type="ORF">NB063_17415</name>
</gene>